<dbReference type="PANTHER" id="PTHR47894:SF1">
    <property type="entry name" value="HTH-TYPE TRANSCRIPTIONAL REGULATOR VQSM"/>
    <property type="match status" value="1"/>
</dbReference>
<evidence type="ECO:0000313" key="5">
    <source>
        <dbReference type="EMBL" id="MFD3264213.1"/>
    </source>
</evidence>
<sequence length="348" mass="38047">MTAGPRLVTPGINRTDPPTVSAGYARALLDFAVSLGAGRAQLLARSGIAPDALTDRDNRVPLASYVALMRTAKAICEAPDLGLRFGAGTNFEEVSLVGLICRAAGTMGEALQQLNRYRRLIAEVDLGGGERFELVPQDGGLWLEDRRPDPNAFPELTEETFARFVCEVARGYGDIPFVTAVEVTHARPTHAAAYEAVLKAPVVFGAGRNALRIEPSWLSLKTHGANQYVFGIFNDRAQALLARLEATRTVRGEVERLLMQRLHLGAAGMAATARAMNLSRPTLYRRLKAEGVSYEQVLDELRQELAKTYLARLSVNETAYLLGFSDRSAFSRAFKRWTGQGPRGWKDG</sequence>
<protein>
    <submittedName>
        <fullName evidence="5">AraC family transcriptional regulator</fullName>
    </submittedName>
</protein>
<proteinExistence type="predicted"/>
<evidence type="ECO:0000256" key="2">
    <source>
        <dbReference type="ARBA" id="ARBA00023125"/>
    </source>
</evidence>
<dbReference type="InterPro" id="IPR032687">
    <property type="entry name" value="AraC-type_N"/>
</dbReference>
<gene>
    <name evidence="5" type="ORF">OCL97_09600</name>
</gene>
<dbReference type="Proteomes" id="UP001598130">
    <property type="component" value="Unassembled WGS sequence"/>
</dbReference>
<comment type="caution">
    <text evidence="5">The sequence shown here is derived from an EMBL/GenBank/DDBJ whole genome shotgun (WGS) entry which is preliminary data.</text>
</comment>
<dbReference type="RefSeq" id="WP_377369683.1">
    <property type="nucleotide sequence ID" value="NZ_JAOTJD010000015.1"/>
</dbReference>
<keyword evidence="6" id="KW-1185">Reference proteome</keyword>
<evidence type="ECO:0000313" key="6">
    <source>
        <dbReference type="Proteomes" id="UP001598130"/>
    </source>
</evidence>
<keyword evidence="2" id="KW-0238">DNA-binding</keyword>
<evidence type="ECO:0000259" key="4">
    <source>
        <dbReference type="PROSITE" id="PS01124"/>
    </source>
</evidence>
<accession>A0ABW6CPL6</accession>
<dbReference type="Gene3D" id="1.10.10.60">
    <property type="entry name" value="Homeodomain-like"/>
    <property type="match status" value="1"/>
</dbReference>
<organism evidence="5 6">
    <name type="scientific">Phenylobacterium ferrooxidans</name>
    <dbReference type="NCBI Taxonomy" id="2982689"/>
    <lineage>
        <taxon>Bacteria</taxon>
        <taxon>Pseudomonadati</taxon>
        <taxon>Pseudomonadota</taxon>
        <taxon>Alphaproteobacteria</taxon>
        <taxon>Caulobacterales</taxon>
        <taxon>Caulobacteraceae</taxon>
        <taxon>Phenylobacterium</taxon>
    </lineage>
</organism>
<dbReference type="InterPro" id="IPR018060">
    <property type="entry name" value="HTH_AraC"/>
</dbReference>
<dbReference type="InterPro" id="IPR009057">
    <property type="entry name" value="Homeodomain-like_sf"/>
</dbReference>
<dbReference type="EMBL" id="JAOTJD010000015">
    <property type="protein sequence ID" value="MFD3264213.1"/>
    <property type="molecule type" value="Genomic_DNA"/>
</dbReference>
<dbReference type="Pfam" id="PF12833">
    <property type="entry name" value="HTH_18"/>
    <property type="match status" value="1"/>
</dbReference>
<dbReference type="SUPFAM" id="SSF46689">
    <property type="entry name" value="Homeodomain-like"/>
    <property type="match status" value="1"/>
</dbReference>
<keyword evidence="1" id="KW-0805">Transcription regulation</keyword>
<reference evidence="5 6" key="1">
    <citation type="submission" date="2022-09" db="EMBL/GenBank/DDBJ databases">
        <title>New species of Phenylobacterium.</title>
        <authorList>
            <person name="Mieszkin S."/>
        </authorList>
    </citation>
    <scope>NUCLEOTIDE SEQUENCE [LARGE SCALE GENOMIC DNA]</scope>
    <source>
        <strain evidence="5 6">HK31-G</strain>
    </source>
</reference>
<dbReference type="Pfam" id="PF12625">
    <property type="entry name" value="Arabinose_bd"/>
    <property type="match status" value="1"/>
</dbReference>
<keyword evidence="3" id="KW-0804">Transcription</keyword>
<dbReference type="PROSITE" id="PS01124">
    <property type="entry name" value="HTH_ARAC_FAMILY_2"/>
    <property type="match status" value="1"/>
</dbReference>
<dbReference type="PANTHER" id="PTHR47894">
    <property type="entry name" value="HTH-TYPE TRANSCRIPTIONAL REGULATOR GADX"/>
    <property type="match status" value="1"/>
</dbReference>
<name>A0ABW6CPL6_9CAUL</name>
<dbReference type="SMART" id="SM00342">
    <property type="entry name" value="HTH_ARAC"/>
    <property type="match status" value="1"/>
</dbReference>
<evidence type="ECO:0000256" key="3">
    <source>
        <dbReference type="ARBA" id="ARBA00023163"/>
    </source>
</evidence>
<evidence type="ECO:0000256" key="1">
    <source>
        <dbReference type="ARBA" id="ARBA00023015"/>
    </source>
</evidence>
<feature type="domain" description="HTH araC/xylS-type" evidence="4">
    <location>
        <begin position="252"/>
        <end position="348"/>
    </location>
</feature>